<dbReference type="PANTHER" id="PTHR31672:SF13">
    <property type="entry name" value="F-BOX PROTEIN CPR30-LIKE"/>
    <property type="match status" value="1"/>
</dbReference>
<evidence type="ECO:0008006" key="5">
    <source>
        <dbReference type="Google" id="ProtNLM"/>
    </source>
</evidence>
<dbReference type="AlphaFoldDB" id="A0A9J5YFH6"/>
<dbReference type="InterPro" id="IPR006527">
    <property type="entry name" value="F-box-assoc_dom_typ1"/>
</dbReference>
<organism evidence="3 4">
    <name type="scientific">Solanum commersonii</name>
    <name type="common">Commerson's wild potato</name>
    <name type="synonym">Commerson's nightshade</name>
    <dbReference type="NCBI Taxonomy" id="4109"/>
    <lineage>
        <taxon>Eukaryota</taxon>
        <taxon>Viridiplantae</taxon>
        <taxon>Streptophyta</taxon>
        <taxon>Embryophyta</taxon>
        <taxon>Tracheophyta</taxon>
        <taxon>Spermatophyta</taxon>
        <taxon>Magnoliopsida</taxon>
        <taxon>eudicotyledons</taxon>
        <taxon>Gunneridae</taxon>
        <taxon>Pentapetalae</taxon>
        <taxon>asterids</taxon>
        <taxon>lamiids</taxon>
        <taxon>Solanales</taxon>
        <taxon>Solanaceae</taxon>
        <taxon>Solanoideae</taxon>
        <taxon>Solaneae</taxon>
        <taxon>Solanum</taxon>
    </lineage>
</organism>
<sequence>MLPGKELNGENSEGKKENSESDGQTILVCFDIIIESILRLPVKSLLRCRSISKTWLALICSPKLIKSHVILSANKNDYTNHRLILRTGHPENLKDCSLKYDETHDDYKVVRICTNIGRQSDFQEVNIYNLKNDSWWRTGKFVNGKLHWATSVGFGYQRGWGISTSFDLADEKWRKVEQPFYGERDGILITRAVRSNFSMFCNNSITQVDVWYMKEYGNKESWIKVFTINYNPDPMDYFLSQSFCLSKGGEFLVMFESTFMIYNPEDNSIRILKSPKFSKALMVEIYIERLTVVRLILESYYC</sequence>
<reference evidence="3 4" key="1">
    <citation type="submission" date="2020-09" db="EMBL/GenBank/DDBJ databases">
        <title>De no assembly of potato wild relative species, Solanum commersonii.</title>
        <authorList>
            <person name="Cho K."/>
        </authorList>
    </citation>
    <scope>NUCLEOTIDE SEQUENCE [LARGE SCALE GENOMIC DNA]</scope>
    <source>
        <strain evidence="3">LZ3.2</strain>
        <tissue evidence="3">Leaf</tissue>
    </source>
</reference>
<dbReference type="InterPro" id="IPR011043">
    <property type="entry name" value="Gal_Oxase/kelch_b-propeller"/>
</dbReference>
<dbReference type="Pfam" id="PF00646">
    <property type="entry name" value="F-box"/>
    <property type="match status" value="1"/>
</dbReference>
<dbReference type="SUPFAM" id="SSF50965">
    <property type="entry name" value="Galactose oxidase, central domain"/>
    <property type="match status" value="1"/>
</dbReference>
<dbReference type="NCBIfam" id="TIGR01640">
    <property type="entry name" value="F_box_assoc_1"/>
    <property type="match status" value="1"/>
</dbReference>
<dbReference type="Proteomes" id="UP000824120">
    <property type="component" value="Chromosome 7"/>
</dbReference>
<evidence type="ECO:0000313" key="4">
    <source>
        <dbReference type="Proteomes" id="UP000824120"/>
    </source>
</evidence>
<proteinExistence type="predicted"/>
<feature type="domain" description="F-box associated beta-propeller type 1" evidence="2">
    <location>
        <begin position="82"/>
        <end position="262"/>
    </location>
</feature>
<dbReference type="EMBL" id="JACXVP010000007">
    <property type="protein sequence ID" value="KAG5597774.1"/>
    <property type="molecule type" value="Genomic_DNA"/>
</dbReference>
<dbReference type="InterPro" id="IPR050796">
    <property type="entry name" value="SCF_F-box_component"/>
</dbReference>
<dbReference type="Pfam" id="PF07734">
    <property type="entry name" value="FBA_1"/>
    <property type="match status" value="1"/>
</dbReference>
<dbReference type="InterPro" id="IPR001810">
    <property type="entry name" value="F-box_dom"/>
</dbReference>
<keyword evidence="4" id="KW-1185">Reference proteome</keyword>
<gene>
    <name evidence="3" type="ORF">H5410_039006</name>
</gene>
<evidence type="ECO:0000259" key="1">
    <source>
        <dbReference type="Pfam" id="PF00646"/>
    </source>
</evidence>
<evidence type="ECO:0000259" key="2">
    <source>
        <dbReference type="Pfam" id="PF07734"/>
    </source>
</evidence>
<accession>A0A9J5YFH6</accession>
<protein>
    <recommendedName>
        <fullName evidence="5">F-box domain-containing protein</fullName>
    </recommendedName>
</protein>
<dbReference type="InterPro" id="IPR017451">
    <property type="entry name" value="F-box-assoc_interact_dom"/>
</dbReference>
<evidence type="ECO:0000313" key="3">
    <source>
        <dbReference type="EMBL" id="KAG5597774.1"/>
    </source>
</evidence>
<dbReference type="SUPFAM" id="SSF81383">
    <property type="entry name" value="F-box domain"/>
    <property type="match status" value="1"/>
</dbReference>
<comment type="caution">
    <text evidence="3">The sequence shown here is derived from an EMBL/GenBank/DDBJ whole genome shotgun (WGS) entry which is preliminary data.</text>
</comment>
<dbReference type="OrthoDB" id="1248546at2759"/>
<dbReference type="InterPro" id="IPR036047">
    <property type="entry name" value="F-box-like_dom_sf"/>
</dbReference>
<name>A0A9J5YFH6_SOLCO</name>
<feature type="domain" description="F-box" evidence="1">
    <location>
        <begin position="30"/>
        <end position="65"/>
    </location>
</feature>
<dbReference type="PANTHER" id="PTHR31672">
    <property type="entry name" value="BNACNNG10540D PROTEIN"/>
    <property type="match status" value="1"/>
</dbReference>